<keyword evidence="2" id="KW-1185">Reference proteome</keyword>
<proteinExistence type="predicted"/>
<comment type="caution">
    <text evidence="1">The sequence shown here is derived from an EMBL/GenBank/DDBJ whole genome shotgun (WGS) entry which is preliminary data.</text>
</comment>
<gene>
    <name evidence="1" type="ORF">IV431_11085</name>
</gene>
<evidence type="ECO:0000313" key="1">
    <source>
        <dbReference type="EMBL" id="MBF7956100.1"/>
    </source>
</evidence>
<reference evidence="1 2" key="1">
    <citation type="submission" date="2020-11" db="EMBL/GenBank/DDBJ databases">
        <title>Taxonomic investigation of Rahnella spp.</title>
        <authorList>
            <person name="Lee S.D."/>
        </authorList>
    </citation>
    <scope>NUCLEOTIDE SEQUENCE [LARGE SCALE GENOMIC DNA]</scope>
    <source>
        <strain evidence="1 2">SAP-10</strain>
    </source>
</reference>
<accession>A0ABS0DR47</accession>
<evidence type="ECO:0000313" key="2">
    <source>
        <dbReference type="Proteomes" id="UP000600307"/>
    </source>
</evidence>
<name>A0ABS0DR47_9GAMM</name>
<dbReference type="Proteomes" id="UP000600307">
    <property type="component" value="Unassembled WGS sequence"/>
</dbReference>
<sequence>MTPALTSNCYAVITGGGFSRTARLPRPPSDEVYEVFKNAPLDFRP</sequence>
<dbReference type="Pfam" id="PF06519">
    <property type="entry name" value="TolA"/>
    <property type="match status" value="1"/>
</dbReference>
<dbReference type="EMBL" id="JADOBH010000002">
    <property type="protein sequence ID" value="MBF7956100.1"/>
    <property type="molecule type" value="Genomic_DNA"/>
</dbReference>
<protein>
    <submittedName>
        <fullName evidence="1">Uncharacterized protein</fullName>
    </submittedName>
</protein>
<organism evidence="1 2">
    <name type="scientific">Rahnella victoriana</name>
    <dbReference type="NCBI Taxonomy" id="1510570"/>
    <lineage>
        <taxon>Bacteria</taxon>
        <taxon>Pseudomonadati</taxon>
        <taxon>Pseudomonadota</taxon>
        <taxon>Gammaproteobacteria</taxon>
        <taxon>Enterobacterales</taxon>
        <taxon>Yersiniaceae</taxon>
        <taxon>Rahnella</taxon>
    </lineage>
</organism>
<dbReference type="InterPro" id="IPR014161">
    <property type="entry name" value="Tol-Pal_TolA"/>
</dbReference>
<dbReference type="Gene3D" id="3.30.1150.10">
    <property type="match status" value="1"/>
</dbReference>